<dbReference type="InterPro" id="IPR050706">
    <property type="entry name" value="Cyclic-di-GMP_PDE-like"/>
</dbReference>
<proteinExistence type="predicted"/>
<dbReference type="CDD" id="cd01948">
    <property type="entry name" value="EAL"/>
    <property type="match status" value="1"/>
</dbReference>
<evidence type="ECO:0000259" key="1">
    <source>
        <dbReference type="PROSITE" id="PS50883"/>
    </source>
</evidence>
<dbReference type="SUPFAM" id="SSF55073">
    <property type="entry name" value="Nucleotide cyclase"/>
    <property type="match status" value="1"/>
</dbReference>
<dbReference type="PROSITE" id="PS50883">
    <property type="entry name" value="EAL"/>
    <property type="match status" value="1"/>
</dbReference>
<dbReference type="Pfam" id="PF00563">
    <property type="entry name" value="EAL"/>
    <property type="match status" value="1"/>
</dbReference>
<dbReference type="SUPFAM" id="SSF54631">
    <property type="entry name" value="CBS-domain pair"/>
    <property type="match status" value="1"/>
</dbReference>
<dbReference type="Pfam" id="PF00990">
    <property type="entry name" value="GGDEF"/>
    <property type="match status" value="1"/>
</dbReference>
<dbReference type="SUPFAM" id="SSF141868">
    <property type="entry name" value="EAL domain-like"/>
    <property type="match status" value="1"/>
</dbReference>
<dbReference type="InterPro" id="IPR000160">
    <property type="entry name" value="GGDEF_dom"/>
</dbReference>
<dbReference type="InterPro" id="IPR001633">
    <property type="entry name" value="EAL_dom"/>
</dbReference>
<dbReference type="PANTHER" id="PTHR33121">
    <property type="entry name" value="CYCLIC DI-GMP PHOSPHODIESTERASE PDEF"/>
    <property type="match status" value="1"/>
</dbReference>
<evidence type="ECO:0000259" key="2">
    <source>
        <dbReference type="PROSITE" id="PS50887"/>
    </source>
</evidence>
<gene>
    <name evidence="3" type="ORF">NR989_09870</name>
</gene>
<dbReference type="NCBIfam" id="TIGR00254">
    <property type="entry name" value="GGDEF"/>
    <property type="match status" value="1"/>
</dbReference>
<dbReference type="InterPro" id="IPR000644">
    <property type="entry name" value="CBS_dom"/>
</dbReference>
<keyword evidence="4" id="KW-1185">Reference proteome</keyword>
<protein>
    <submittedName>
        <fullName evidence="3">EAL and GGDEF domain-containing protein</fullName>
    </submittedName>
</protein>
<dbReference type="SMART" id="SM00052">
    <property type="entry name" value="EAL"/>
    <property type="match status" value="1"/>
</dbReference>
<dbReference type="RefSeq" id="WP_275594570.1">
    <property type="nucleotide sequence ID" value="NZ_CP102381.1"/>
</dbReference>
<accession>A0ABY8CDU3</accession>
<dbReference type="Gene3D" id="3.20.20.450">
    <property type="entry name" value="EAL domain"/>
    <property type="match status" value="1"/>
</dbReference>
<dbReference type="CDD" id="cd01949">
    <property type="entry name" value="GGDEF"/>
    <property type="match status" value="1"/>
</dbReference>
<dbReference type="InterPro" id="IPR035919">
    <property type="entry name" value="EAL_sf"/>
</dbReference>
<feature type="domain" description="GGDEF" evidence="2">
    <location>
        <begin position="455"/>
        <end position="612"/>
    </location>
</feature>
<name>A0ABY8CDU3_9GAMM</name>
<dbReference type="Gene3D" id="3.30.70.270">
    <property type="match status" value="1"/>
</dbReference>
<sequence>MHLYTTDEKSEFELQAWQVLDASQQLFLKQTGLGSELLDIVNNQKLQCVFQPIVDLKRKKVCAFEGLVRGPFNSALYHPLNLFKVAEEKSVLYEVDTFARMSTIKAFAEQAAQDEHLHLFLNISINSVMNPSHQKGLTLNALEAFGISPDRVVIEITELQPVDNFEAFIAAINYYRSIGFKVAIDDLGSGYNGLRIWSEVRPDFVKIDRHFVSDIHLHEDKRHFMETLMTLAKSTNTRVVAEGVETEEELEVLMKLDVDLVQGFLFKKPDEKISEVLLYEWPEHPSFVKSEKGESVSEIAFKHPSVGPSQLVNSVSEMFLEHPEWDYFPVVDEKSVLGMVWRRDLMDLLARKFGQELHSRKTVKSVMDKTPIIVDAKTSLVDLSRLVTESREFGSRDAFIIEKKKKYLGCGDFRDLLRKITDLKVQSAQYANPLSGLPGNVPIQKKLNKFLKNKNPFMVMYIDVDNFKPFNDSYSFQEGDGVIGLIADILKKVVPEEQIIHGESFVGHIGGDDFVIMSTFVDNHVQCAERILKDFESQVVDFYNEEDRKSGGINAVDRKKKRQFYPLMTLSVGILLVNPEYFEHTQKLASYATKAKKGAKEAGGNTYYIVDSSKPK</sequence>
<evidence type="ECO:0000313" key="3">
    <source>
        <dbReference type="EMBL" id="WEJ62313.1"/>
    </source>
</evidence>
<dbReference type="InterPro" id="IPR043128">
    <property type="entry name" value="Rev_trsase/Diguanyl_cyclase"/>
</dbReference>
<dbReference type="InterPro" id="IPR046342">
    <property type="entry name" value="CBS_dom_sf"/>
</dbReference>
<dbReference type="PANTHER" id="PTHR33121:SF76">
    <property type="entry name" value="SIGNALING PROTEIN"/>
    <property type="match status" value="1"/>
</dbReference>
<evidence type="ECO:0000313" key="4">
    <source>
        <dbReference type="Proteomes" id="UP001222275"/>
    </source>
</evidence>
<dbReference type="SMART" id="SM00267">
    <property type="entry name" value="GGDEF"/>
    <property type="match status" value="1"/>
</dbReference>
<feature type="domain" description="EAL" evidence="1">
    <location>
        <begin position="30"/>
        <end position="283"/>
    </location>
</feature>
<reference evidence="3 4" key="1">
    <citation type="submission" date="2022-06" db="EMBL/GenBank/DDBJ databases">
        <title>Thiomicrohabdus sp. nov, an obligately chemolithoautotrophic, sulfur-oxidizing bacterium isolated from beach of Guanyin Mountain. Amoy.</title>
        <authorList>
            <person name="Zhu H."/>
        </authorList>
    </citation>
    <scope>NUCLEOTIDE SEQUENCE [LARGE SCALE GENOMIC DNA]</scope>
    <source>
        <strain evidence="3 4">XGS-01</strain>
    </source>
</reference>
<dbReference type="InterPro" id="IPR029787">
    <property type="entry name" value="Nucleotide_cyclase"/>
</dbReference>
<organism evidence="3 4">
    <name type="scientific">Thiomicrorhabdus lithotrophica</name>
    <dbReference type="NCBI Taxonomy" id="2949997"/>
    <lineage>
        <taxon>Bacteria</taxon>
        <taxon>Pseudomonadati</taxon>
        <taxon>Pseudomonadota</taxon>
        <taxon>Gammaproteobacteria</taxon>
        <taxon>Thiotrichales</taxon>
        <taxon>Piscirickettsiaceae</taxon>
        <taxon>Thiomicrorhabdus</taxon>
    </lineage>
</organism>
<dbReference type="Pfam" id="PF00571">
    <property type="entry name" value="CBS"/>
    <property type="match status" value="1"/>
</dbReference>
<dbReference type="Gene3D" id="3.10.580.10">
    <property type="entry name" value="CBS-domain"/>
    <property type="match status" value="1"/>
</dbReference>
<dbReference type="PROSITE" id="PS50887">
    <property type="entry name" value="GGDEF"/>
    <property type="match status" value="1"/>
</dbReference>
<dbReference type="EMBL" id="CP102381">
    <property type="protein sequence ID" value="WEJ62313.1"/>
    <property type="molecule type" value="Genomic_DNA"/>
</dbReference>
<dbReference type="Proteomes" id="UP001222275">
    <property type="component" value="Chromosome"/>
</dbReference>